<organism evidence="1 2">
    <name type="scientific">Actinomadura rudentiformis</name>
    <dbReference type="NCBI Taxonomy" id="359158"/>
    <lineage>
        <taxon>Bacteria</taxon>
        <taxon>Bacillati</taxon>
        <taxon>Actinomycetota</taxon>
        <taxon>Actinomycetes</taxon>
        <taxon>Streptosporangiales</taxon>
        <taxon>Thermomonosporaceae</taxon>
        <taxon>Actinomadura</taxon>
    </lineage>
</organism>
<reference evidence="1 2" key="1">
    <citation type="submission" date="2019-09" db="EMBL/GenBank/DDBJ databases">
        <title>Actinomadura physcomitrii sp. nov., a novel actinomycete isolated from moss [Physcomitrium sphaericum (Ludw) Fuernr].</title>
        <authorList>
            <person name="Zhuang X."/>
            <person name="Liu C."/>
        </authorList>
    </citation>
    <scope>NUCLEOTIDE SEQUENCE [LARGE SCALE GENOMIC DNA]</scope>
    <source>
        <strain evidence="1 2">HMC1</strain>
    </source>
</reference>
<keyword evidence="2" id="KW-1185">Reference proteome</keyword>
<dbReference type="EMBL" id="WBMT01000004">
    <property type="protein sequence ID" value="KAB2350137.1"/>
    <property type="molecule type" value="Genomic_DNA"/>
</dbReference>
<gene>
    <name evidence="1" type="ORF">F8566_10075</name>
</gene>
<name>A0A6H9YVY4_9ACTN</name>
<evidence type="ECO:0000313" key="1">
    <source>
        <dbReference type="EMBL" id="KAB2350137.1"/>
    </source>
</evidence>
<dbReference type="OrthoDB" id="3298516at2"/>
<accession>A0A6H9YVY4</accession>
<dbReference type="Proteomes" id="UP000468735">
    <property type="component" value="Unassembled WGS sequence"/>
</dbReference>
<proteinExistence type="predicted"/>
<protein>
    <submittedName>
        <fullName evidence="1">Uncharacterized protein</fullName>
    </submittedName>
</protein>
<sequence>MRHLTSVFASGAVGRGREIGQFLGSFDVEGRRGLRYATILPAGRFERIRVRLYEVEDLVSATVPFDEFPGFYPADDFEFTASGLPLPLDPGSRDEFGGRTVAETDSAEDALEVAERLLGARHDRWVNQGVLLDEYQDYVRQERPLGAWPEYPND</sequence>
<dbReference type="AlphaFoldDB" id="A0A6H9YVY4"/>
<evidence type="ECO:0000313" key="2">
    <source>
        <dbReference type="Proteomes" id="UP000468735"/>
    </source>
</evidence>
<comment type="caution">
    <text evidence="1">The sequence shown here is derived from an EMBL/GenBank/DDBJ whole genome shotgun (WGS) entry which is preliminary data.</text>
</comment>
<dbReference type="RefSeq" id="WP_151559777.1">
    <property type="nucleotide sequence ID" value="NZ_WBMT01000004.1"/>
</dbReference>